<name>A0AA35Z3R4_LACSI</name>
<dbReference type="AlphaFoldDB" id="A0AA35Z3R4"/>
<organism evidence="1 2">
    <name type="scientific">Lactuca saligna</name>
    <name type="common">Willowleaf lettuce</name>
    <dbReference type="NCBI Taxonomy" id="75948"/>
    <lineage>
        <taxon>Eukaryota</taxon>
        <taxon>Viridiplantae</taxon>
        <taxon>Streptophyta</taxon>
        <taxon>Embryophyta</taxon>
        <taxon>Tracheophyta</taxon>
        <taxon>Spermatophyta</taxon>
        <taxon>Magnoliopsida</taxon>
        <taxon>eudicotyledons</taxon>
        <taxon>Gunneridae</taxon>
        <taxon>Pentapetalae</taxon>
        <taxon>asterids</taxon>
        <taxon>campanulids</taxon>
        <taxon>Asterales</taxon>
        <taxon>Asteraceae</taxon>
        <taxon>Cichorioideae</taxon>
        <taxon>Cichorieae</taxon>
        <taxon>Lactucinae</taxon>
        <taxon>Lactuca</taxon>
    </lineage>
</organism>
<dbReference type="EMBL" id="OX465081">
    <property type="protein sequence ID" value="CAI9284812.1"/>
    <property type="molecule type" value="Genomic_DNA"/>
</dbReference>
<sequence length="141" mass="15817">MLGGVSLGEEGILTFVFAVVYLSLNKGGNDNDVSSASRYGSLQHIGRHTNVAAVFGQGGNKNLYNEKIAGEAKDMNFHYSAQNSEHVKKSYMPPHLIHFGFSMVLSSYLLYFLQLESLLRLWVANLWMSCQSYLEQTWLAF</sequence>
<keyword evidence="2" id="KW-1185">Reference proteome</keyword>
<protein>
    <submittedName>
        <fullName evidence="1">Uncharacterized protein</fullName>
    </submittedName>
</protein>
<evidence type="ECO:0000313" key="1">
    <source>
        <dbReference type="EMBL" id="CAI9284812.1"/>
    </source>
</evidence>
<proteinExistence type="predicted"/>
<reference evidence="1" key="1">
    <citation type="submission" date="2023-04" db="EMBL/GenBank/DDBJ databases">
        <authorList>
            <person name="Vijverberg K."/>
            <person name="Xiong W."/>
            <person name="Schranz E."/>
        </authorList>
    </citation>
    <scope>NUCLEOTIDE SEQUENCE</scope>
</reference>
<evidence type="ECO:0000313" key="2">
    <source>
        <dbReference type="Proteomes" id="UP001177003"/>
    </source>
</evidence>
<accession>A0AA35Z3R4</accession>
<dbReference type="Proteomes" id="UP001177003">
    <property type="component" value="Chromosome 5"/>
</dbReference>
<gene>
    <name evidence="1" type="ORF">LSALG_LOCUS24317</name>
</gene>